<protein>
    <submittedName>
        <fullName evidence="1">Uncharacterized protein</fullName>
    </submittedName>
</protein>
<organism evidence="1 2">
    <name type="scientific">Eumeta variegata</name>
    <name type="common">Bagworm moth</name>
    <name type="synonym">Eumeta japonica</name>
    <dbReference type="NCBI Taxonomy" id="151549"/>
    <lineage>
        <taxon>Eukaryota</taxon>
        <taxon>Metazoa</taxon>
        <taxon>Ecdysozoa</taxon>
        <taxon>Arthropoda</taxon>
        <taxon>Hexapoda</taxon>
        <taxon>Insecta</taxon>
        <taxon>Pterygota</taxon>
        <taxon>Neoptera</taxon>
        <taxon>Endopterygota</taxon>
        <taxon>Lepidoptera</taxon>
        <taxon>Glossata</taxon>
        <taxon>Ditrysia</taxon>
        <taxon>Tineoidea</taxon>
        <taxon>Psychidae</taxon>
        <taxon>Oiketicinae</taxon>
        <taxon>Eumeta</taxon>
    </lineage>
</organism>
<accession>A0A4C1WU00</accession>
<evidence type="ECO:0000313" key="2">
    <source>
        <dbReference type="Proteomes" id="UP000299102"/>
    </source>
</evidence>
<dbReference type="Proteomes" id="UP000299102">
    <property type="component" value="Unassembled WGS sequence"/>
</dbReference>
<dbReference type="EMBL" id="BGZK01000656">
    <property type="protein sequence ID" value="GBP54898.1"/>
    <property type="molecule type" value="Genomic_DNA"/>
</dbReference>
<reference evidence="1 2" key="1">
    <citation type="journal article" date="2019" name="Commun. Biol.">
        <title>The bagworm genome reveals a unique fibroin gene that provides high tensile strength.</title>
        <authorList>
            <person name="Kono N."/>
            <person name="Nakamura H."/>
            <person name="Ohtoshi R."/>
            <person name="Tomita M."/>
            <person name="Numata K."/>
            <person name="Arakawa K."/>
        </authorList>
    </citation>
    <scope>NUCLEOTIDE SEQUENCE [LARGE SCALE GENOMIC DNA]</scope>
</reference>
<dbReference type="AlphaFoldDB" id="A0A4C1WU00"/>
<evidence type="ECO:0000313" key="1">
    <source>
        <dbReference type="EMBL" id="GBP54898.1"/>
    </source>
</evidence>
<keyword evidence="2" id="KW-1185">Reference proteome</keyword>
<sequence>MDYLCVQICAQCQCIECLCTLEGEHPTIRCVVFMRVYLSLKRKRAKLGITIPPSYKNRWRCRSPASLLISRRVHNSLSVARRVVDYGGRPRGRSPSPAGKTRVCRHYYPITAAAGRLDAMNIDEALRTLLDSPS</sequence>
<proteinExistence type="predicted"/>
<gene>
    <name evidence="1" type="ORF">EVAR_11652_1</name>
</gene>
<name>A0A4C1WU00_EUMVA</name>
<comment type="caution">
    <text evidence="1">The sequence shown here is derived from an EMBL/GenBank/DDBJ whole genome shotgun (WGS) entry which is preliminary data.</text>
</comment>